<comment type="function">
    <text evidence="5">Catalyzes the cleavage of L-allo-threonine and L-threonine to glycine and acetaldehyde.</text>
</comment>
<comment type="cofactor">
    <cofactor evidence="1 5">
        <name>pyridoxal 5'-phosphate</name>
        <dbReference type="ChEBI" id="CHEBI:597326"/>
    </cofactor>
</comment>
<gene>
    <name evidence="7" type="ORF">SAMN04488238_101447</name>
</gene>
<dbReference type="PANTHER" id="PTHR48097">
    <property type="entry name" value="L-THREONINE ALDOLASE-RELATED"/>
    <property type="match status" value="1"/>
</dbReference>
<protein>
    <recommendedName>
        <fullName evidence="5">L-threonine aldolase</fullName>
        <ecNumber evidence="5">4.1.2.48</ecNumber>
    </recommendedName>
</protein>
<dbReference type="RefSeq" id="WP_092884919.1">
    <property type="nucleotide sequence ID" value="NZ_CP061498.1"/>
</dbReference>
<evidence type="ECO:0000259" key="6">
    <source>
        <dbReference type="Pfam" id="PF01212"/>
    </source>
</evidence>
<dbReference type="SUPFAM" id="SSF53383">
    <property type="entry name" value="PLP-dependent transferases"/>
    <property type="match status" value="1"/>
</dbReference>
<keyword evidence="5" id="KW-0456">Lyase</keyword>
<evidence type="ECO:0000256" key="4">
    <source>
        <dbReference type="ARBA" id="ARBA00022898"/>
    </source>
</evidence>
<dbReference type="InterPro" id="IPR001597">
    <property type="entry name" value="ArAA_b-elim_lyase/Thr_aldolase"/>
</dbReference>
<proteinExistence type="inferred from homology"/>
<evidence type="ECO:0000313" key="8">
    <source>
        <dbReference type="Proteomes" id="UP000198539"/>
    </source>
</evidence>
<dbReference type="AlphaFoldDB" id="A0A1H2RY16"/>
<evidence type="ECO:0000256" key="2">
    <source>
        <dbReference type="ARBA" id="ARBA00006966"/>
    </source>
</evidence>
<feature type="domain" description="Aromatic amino acid beta-eliminating lyase/threonine aldolase" evidence="6">
    <location>
        <begin position="3"/>
        <end position="279"/>
    </location>
</feature>
<dbReference type="InterPro" id="IPR015424">
    <property type="entry name" value="PyrdxlP-dep_Trfase"/>
</dbReference>
<organism evidence="7 8">
    <name type="scientific">Roseicitreum antarcticum</name>
    <dbReference type="NCBI Taxonomy" id="564137"/>
    <lineage>
        <taxon>Bacteria</taxon>
        <taxon>Pseudomonadati</taxon>
        <taxon>Pseudomonadota</taxon>
        <taxon>Alphaproteobacteria</taxon>
        <taxon>Rhodobacterales</taxon>
        <taxon>Paracoccaceae</taxon>
        <taxon>Roseicitreum</taxon>
    </lineage>
</organism>
<dbReference type="GO" id="GO:0006567">
    <property type="term" value="P:L-threonine catabolic process"/>
    <property type="evidence" value="ECO:0007669"/>
    <property type="project" value="UniProtKB-UniRule"/>
</dbReference>
<accession>A0A1H2RY16</accession>
<evidence type="ECO:0000256" key="5">
    <source>
        <dbReference type="PIRNR" id="PIRNR038940"/>
    </source>
</evidence>
<comment type="subunit">
    <text evidence="3">Homotetramer.</text>
</comment>
<comment type="catalytic activity">
    <reaction evidence="5">
        <text>L-allo-threonine = acetaldehyde + glycine</text>
        <dbReference type="Rhea" id="RHEA:26209"/>
        <dbReference type="ChEBI" id="CHEBI:15343"/>
        <dbReference type="ChEBI" id="CHEBI:57305"/>
        <dbReference type="ChEBI" id="CHEBI:58585"/>
        <dbReference type="EC" id="4.1.2.48"/>
    </reaction>
</comment>
<comment type="similarity">
    <text evidence="2 5">Belongs to the threonine aldolase family.</text>
</comment>
<dbReference type="Pfam" id="PF01212">
    <property type="entry name" value="Beta_elim_lyase"/>
    <property type="match status" value="1"/>
</dbReference>
<evidence type="ECO:0000256" key="1">
    <source>
        <dbReference type="ARBA" id="ARBA00001933"/>
    </source>
</evidence>
<name>A0A1H2RY16_9RHOB</name>
<dbReference type="InterPro" id="IPR015422">
    <property type="entry name" value="PyrdxlP-dep_Trfase_small"/>
</dbReference>
<dbReference type="GO" id="GO:0008732">
    <property type="term" value="F:L-allo-threonine aldolase activity"/>
    <property type="evidence" value="ECO:0007669"/>
    <property type="project" value="RHEA"/>
</dbReference>
<dbReference type="STRING" id="564137.SAMN04488238_101447"/>
<sequence>MFFASDNASGVPAQVLDALAQANAGFAVPYGNDALSAAVRDQIRATFEAPGAEVFLVATGSAANALALSVLCPPFGAVFCHRLAHIEEDECGAPEFYTNGAKLTLVDGADGKMTPGALDAALRSHGGSLHNVQNAAVSVTNITELGTLYALEELRALTDIARAHGLPVHLDGARFANAVAALGCTPAEMTWRAGVDVVTFGGTKNGLMGVEAVVIFDPARAREFQLRRKRGGHLFSKHRYLAAQMSAYLEGDLWRDLAARANGHAAALEGVLRGVPGVRLLHPRGGNMIFASWSAEADARARAAGAVFNAHDADAPGRMAGRLVCSWNSDLAGIAAFADALRGG</sequence>
<dbReference type="EC" id="4.1.2.48" evidence="5"/>
<dbReference type="PANTHER" id="PTHR48097:SF5">
    <property type="entry name" value="LOW SPECIFICITY L-THREONINE ALDOLASE"/>
    <property type="match status" value="1"/>
</dbReference>
<dbReference type="InterPro" id="IPR015421">
    <property type="entry name" value="PyrdxlP-dep_Trfase_major"/>
</dbReference>
<dbReference type="Proteomes" id="UP000198539">
    <property type="component" value="Unassembled WGS sequence"/>
</dbReference>
<dbReference type="InterPro" id="IPR026273">
    <property type="entry name" value="Low_specificity_L-TA_bact"/>
</dbReference>
<dbReference type="OrthoDB" id="9774495at2"/>
<dbReference type="PIRSF" id="PIRSF038940">
    <property type="entry name" value="Low_specificity_LTA"/>
    <property type="match status" value="1"/>
</dbReference>
<reference evidence="7 8" key="1">
    <citation type="submission" date="2016-10" db="EMBL/GenBank/DDBJ databases">
        <authorList>
            <person name="de Groot N.N."/>
        </authorList>
    </citation>
    <scope>NUCLEOTIDE SEQUENCE [LARGE SCALE GENOMIC DNA]</scope>
    <source>
        <strain evidence="7 8">CGMCC 1.8894</strain>
    </source>
</reference>
<comment type="catalytic activity">
    <reaction evidence="5">
        <text>L-threonine = acetaldehyde + glycine</text>
        <dbReference type="Rhea" id="RHEA:19625"/>
        <dbReference type="ChEBI" id="CHEBI:15343"/>
        <dbReference type="ChEBI" id="CHEBI:57305"/>
        <dbReference type="ChEBI" id="CHEBI:57926"/>
        <dbReference type="EC" id="4.1.2.48"/>
    </reaction>
</comment>
<keyword evidence="4 5" id="KW-0663">Pyridoxal phosphate</keyword>
<dbReference type="Gene3D" id="3.90.1150.10">
    <property type="entry name" value="Aspartate Aminotransferase, domain 1"/>
    <property type="match status" value="1"/>
</dbReference>
<dbReference type="Gene3D" id="3.40.640.10">
    <property type="entry name" value="Type I PLP-dependent aspartate aminotransferase-like (Major domain)"/>
    <property type="match status" value="1"/>
</dbReference>
<evidence type="ECO:0000256" key="3">
    <source>
        <dbReference type="ARBA" id="ARBA00011881"/>
    </source>
</evidence>
<keyword evidence="8" id="KW-1185">Reference proteome</keyword>
<evidence type="ECO:0000313" key="7">
    <source>
        <dbReference type="EMBL" id="SDW24188.1"/>
    </source>
</evidence>
<dbReference type="EMBL" id="FNOM01000001">
    <property type="protein sequence ID" value="SDW24188.1"/>
    <property type="molecule type" value="Genomic_DNA"/>
</dbReference>